<dbReference type="GO" id="GO:0005737">
    <property type="term" value="C:cytoplasm"/>
    <property type="evidence" value="ECO:0007669"/>
    <property type="project" value="UniProtKB-ARBA"/>
</dbReference>
<comment type="pathway">
    <text evidence="2">Amino-acid biosynthesis; L-cysteine biosynthesis; L-cysteine from L-serine: step 2/2.</text>
</comment>
<dbReference type="EMBL" id="DAKRPA010000259">
    <property type="protein sequence ID" value="DAZ94262.1"/>
    <property type="molecule type" value="Genomic_DNA"/>
</dbReference>
<evidence type="ECO:0000313" key="15">
    <source>
        <dbReference type="Proteomes" id="UP001146120"/>
    </source>
</evidence>
<evidence type="ECO:0000256" key="11">
    <source>
        <dbReference type="PIRSR" id="PIRSR605856-51"/>
    </source>
</evidence>
<keyword evidence="8 12" id="KW-0198">Cysteine biosynthesis</keyword>
<dbReference type="FunFam" id="3.40.50.1100:FF:000067">
    <property type="entry name" value="Cysteine synthase"/>
    <property type="match status" value="1"/>
</dbReference>
<keyword evidence="6 12" id="KW-0808">Transferase</keyword>
<accession>A0AAV2YI56</accession>
<reference evidence="14" key="1">
    <citation type="submission" date="2022-11" db="EMBL/GenBank/DDBJ databases">
        <authorList>
            <person name="Morgan W.R."/>
            <person name="Tartar A."/>
        </authorList>
    </citation>
    <scope>NUCLEOTIDE SEQUENCE</scope>
    <source>
        <strain evidence="14">ARSEF 373</strain>
    </source>
</reference>
<dbReference type="AlphaFoldDB" id="A0AAV2YI56"/>
<dbReference type="InterPro" id="IPR005859">
    <property type="entry name" value="CysK"/>
</dbReference>
<evidence type="ECO:0000256" key="10">
    <source>
        <dbReference type="PIRSR" id="PIRSR605856-50"/>
    </source>
</evidence>
<protein>
    <recommendedName>
        <fullName evidence="4 12">Cysteine synthase</fullName>
        <ecNumber evidence="4 12">2.5.1.47</ecNumber>
    </recommendedName>
</protein>
<feature type="binding site" evidence="10">
    <location>
        <position position="290"/>
    </location>
    <ligand>
        <name>pyridoxal 5'-phosphate</name>
        <dbReference type="ChEBI" id="CHEBI:597326"/>
    </ligand>
</feature>
<organism evidence="14 15">
    <name type="scientific">Lagenidium giganteum</name>
    <dbReference type="NCBI Taxonomy" id="4803"/>
    <lineage>
        <taxon>Eukaryota</taxon>
        <taxon>Sar</taxon>
        <taxon>Stramenopiles</taxon>
        <taxon>Oomycota</taxon>
        <taxon>Peronosporomycetes</taxon>
        <taxon>Pythiales</taxon>
        <taxon>Pythiaceae</taxon>
    </lineage>
</organism>
<evidence type="ECO:0000256" key="5">
    <source>
        <dbReference type="ARBA" id="ARBA00022605"/>
    </source>
</evidence>
<evidence type="ECO:0000256" key="2">
    <source>
        <dbReference type="ARBA" id="ARBA00004962"/>
    </source>
</evidence>
<feature type="domain" description="Tryptophan synthase beta chain-like PALP" evidence="13">
    <location>
        <begin position="32"/>
        <end position="317"/>
    </location>
</feature>
<dbReference type="GO" id="GO:0006535">
    <property type="term" value="P:cysteine biosynthetic process from serine"/>
    <property type="evidence" value="ECO:0007669"/>
    <property type="project" value="UniProtKB-UniRule"/>
</dbReference>
<keyword evidence="7 10" id="KW-0663">Pyridoxal phosphate</keyword>
<dbReference type="NCBIfam" id="TIGR01136">
    <property type="entry name" value="cysKM"/>
    <property type="match status" value="1"/>
</dbReference>
<name>A0AAV2YI56_9STRA</name>
<keyword evidence="5 12" id="KW-0028">Amino-acid biosynthesis</keyword>
<evidence type="ECO:0000256" key="9">
    <source>
        <dbReference type="ARBA" id="ARBA00047931"/>
    </source>
</evidence>
<evidence type="ECO:0000256" key="12">
    <source>
        <dbReference type="RuleBase" id="RU003985"/>
    </source>
</evidence>
<evidence type="ECO:0000256" key="1">
    <source>
        <dbReference type="ARBA" id="ARBA00001933"/>
    </source>
</evidence>
<dbReference type="Gene3D" id="3.40.50.1100">
    <property type="match status" value="2"/>
</dbReference>
<dbReference type="Proteomes" id="UP001146120">
    <property type="component" value="Unassembled WGS sequence"/>
</dbReference>
<evidence type="ECO:0000256" key="7">
    <source>
        <dbReference type="ARBA" id="ARBA00022898"/>
    </source>
</evidence>
<dbReference type="NCBIfam" id="TIGR01139">
    <property type="entry name" value="cysK"/>
    <property type="match status" value="1"/>
</dbReference>
<evidence type="ECO:0000256" key="8">
    <source>
        <dbReference type="ARBA" id="ARBA00023192"/>
    </source>
</evidence>
<dbReference type="EC" id="2.5.1.47" evidence="4 12"/>
<evidence type="ECO:0000259" key="13">
    <source>
        <dbReference type="Pfam" id="PF00291"/>
    </source>
</evidence>
<comment type="caution">
    <text evidence="14">The sequence shown here is derived from an EMBL/GenBank/DDBJ whole genome shotgun (WGS) entry which is preliminary data.</text>
</comment>
<evidence type="ECO:0000256" key="6">
    <source>
        <dbReference type="ARBA" id="ARBA00022679"/>
    </source>
</evidence>
<proteinExistence type="inferred from homology"/>
<dbReference type="InterPro" id="IPR050214">
    <property type="entry name" value="Cys_Synth/Cystath_Beta-Synth"/>
</dbReference>
<comment type="catalytic activity">
    <reaction evidence="9 12">
        <text>O-acetyl-L-serine + hydrogen sulfide = L-cysteine + acetate</text>
        <dbReference type="Rhea" id="RHEA:14829"/>
        <dbReference type="ChEBI" id="CHEBI:29919"/>
        <dbReference type="ChEBI" id="CHEBI:30089"/>
        <dbReference type="ChEBI" id="CHEBI:35235"/>
        <dbReference type="ChEBI" id="CHEBI:58340"/>
        <dbReference type="EC" id="2.5.1.47"/>
    </reaction>
</comment>
<dbReference type="InterPro" id="IPR036052">
    <property type="entry name" value="TrpB-like_PALP_sf"/>
</dbReference>
<dbReference type="CDD" id="cd01561">
    <property type="entry name" value="CBS_like"/>
    <property type="match status" value="1"/>
</dbReference>
<keyword evidence="15" id="KW-1185">Reference proteome</keyword>
<feature type="binding site" evidence="10">
    <location>
        <begin position="202"/>
        <end position="206"/>
    </location>
    <ligand>
        <name>pyridoxal 5'-phosphate</name>
        <dbReference type="ChEBI" id="CHEBI:597326"/>
    </ligand>
</feature>
<evidence type="ECO:0000256" key="3">
    <source>
        <dbReference type="ARBA" id="ARBA00007103"/>
    </source>
</evidence>
<dbReference type="InterPro" id="IPR001216">
    <property type="entry name" value="P-phosphate_BS"/>
</dbReference>
<gene>
    <name evidence="14" type="ORF">N0F65_011894</name>
</gene>
<reference evidence="14" key="2">
    <citation type="journal article" date="2023" name="Microbiol Resour">
        <title>Decontamination and Annotation of the Draft Genome Sequence of the Oomycete Lagenidium giganteum ARSEF 373.</title>
        <authorList>
            <person name="Morgan W.R."/>
            <person name="Tartar A."/>
        </authorList>
    </citation>
    <scope>NUCLEOTIDE SEQUENCE</scope>
    <source>
        <strain evidence="14">ARSEF 373</strain>
    </source>
</reference>
<evidence type="ECO:0000313" key="14">
    <source>
        <dbReference type="EMBL" id="DAZ94262.1"/>
    </source>
</evidence>
<dbReference type="InterPro" id="IPR001926">
    <property type="entry name" value="TrpB-like_PALP"/>
</dbReference>
<dbReference type="InterPro" id="IPR005856">
    <property type="entry name" value="Cys_synth"/>
</dbReference>
<evidence type="ECO:0000256" key="4">
    <source>
        <dbReference type="ARBA" id="ARBA00012681"/>
    </source>
</evidence>
<dbReference type="GO" id="GO:0004124">
    <property type="term" value="F:cysteine synthase activity"/>
    <property type="evidence" value="ECO:0007669"/>
    <property type="project" value="UniProtKB-UniRule"/>
</dbReference>
<dbReference type="PROSITE" id="PS00901">
    <property type="entry name" value="CYS_SYNTHASE"/>
    <property type="match status" value="1"/>
</dbReference>
<comment type="cofactor">
    <cofactor evidence="1 10 12">
        <name>pyridoxal 5'-phosphate</name>
        <dbReference type="ChEBI" id="CHEBI:597326"/>
    </cofactor>
</comment>
<comment type="similarity">
    <text evidence="3 12">Belongs to the cysteine synthase/cystathionine beta-synthase family.</text>
</comment>
<dbReference type="SUPFAM" id="SSF53686">
    <property type="entry name" value="Tryptophan synthase beta subunit-like PLP-dependent enzymes"/>
    <property type="match status" value="1"/>
</dbReference>
<dbReference type="Pfam" id="PF00291">
    <property type="entry name" value="PALP"/>
    <property type="match status" value="1"/>
</dbReference>
<feature type="modified residue" description="N6-(pyridoxal phosphate)lysine" evidence="11">
    <location>
        <position position="68"/>
    </location>
</feature>
<feature type="binding site" evidence="10">
    <location>
        <position position="98"/>
    </location>
    <ligand>
        <name>pyridoxal 5'-phosphate</name>
        <dbReference type="ChEBI" id="CHEBI:597326"/>
    </ligand>
</feature>
<sequence length="349" mass="37735">MFPTALRRSLRTGARVALQQQKRHLRIANNMTELIGNTPLVYLNSVTKDVGAKIAVKCEFMEPCASVKDRIGLSMLEAAEKSGQLKKDTLIVEPTSGNTGIGLAFACAVKGYKLTLVMPDSMSMERRILLKSFGCNVVLTPGLRGMTGAVMKAEEIVRNTPNSLSLAQFENEANPKIHYETTGPEVWRDTDGEVDFFVAGVGTGGTITGTARYLKPKKPSVRIIAVEPEESPVLSGGNPGPHKIQGIGAGFIPKIVQRDLIDEVITASIQESFDMAKRLALEEGMLVGPSSGAAVVASLKLSARPENKGKLIVTILPSFGERYLSSPLFEKEREFAAQLPTEELPEPQK</sequence>
<dbReference type="PANTHER" id="PTHR10314">
    <property type="entry name" value="CYSTATHIONINE BETA-SYNTHASE"/>
    <property type="match status" value="1"/>
</dbReference>